<dbReference type="Pfam" id="PF00069">
    <property type="entry name" value="Pkinase"/>
    <property type="match status" value="1"/>
</dbReference>
<dbReference type="InterPro" id="IPR011009">
    <property type="entry name" value="Kinase-like_dom_sf"/>
</dbReference>
<evidence type="ECO:0000313" key="17">
    <source>
        <dbReference type="Proteomes" id="UP000095284"/>
    </source>
</evidence>
<proteinExistence type="inferred from homology"/>
<evidence type="ECO:0000256" key="6">
    <source>
        <dbReference type="ARBA" id="ARBA00022777"/>
    </source>
</evidence>
<dbReference type="WBParaSite" id="BXY_0318500.1">
    <property type="protein sequence ID" value="BXY_0318500.1"/>
    <property type="gene ID" value="BXY_0318500"/>
</dbReference>
<dbReference type="EMBL" id="CAJFCV020000006">
    <property type="protein sequence ID" value="CAG9130829.1"/>
    <property type="molecule type" value="Genomic_DNA"/>
</dbReference>
<dbReference type="InterPro" id="IPR000719">
    <property type="entry name" value="Prot_kinase_dom"/>
</dbReference>
<evidence type="ECO:0000256" key="11">
    <source>
        <dbReference type="ARBA" id="ARBA00074244"/>
    </source>
</evidence>
<accession>A0A1I7RR38</accession>
<reference evidence="19" key="1">
    <citation type="submission" date="2016-11" db="UniProtKB">
        <authorList>
            <consortium name="WormBaseParasite"/>
        </authorList>
    </citation>
    <scope>IDENTIFICATION</scope>
</reference>
<dbReference type="EMBL" id="CAJFDI010000006">
    <property type="protein sequence ID" value="CAD5234808.1"/>
    <property type="molecule type" value="Genomic_DNA"/>
</dbReference>
<comment type="catalytic activity">
    <reaction evidence="8">
        <text>L-threonyl-[protein] + ATP = O-phospho-L-threonyl-[protein] + ADP + H(+)</text>
        <dbReference type="Rhea" id="RHEA:46608"/>
        <dbReference type="Rhea" id="RHEA-COMP:11060"/>
        <dbReference type="Rhea" id="RHEA-COMP:11605"/>
        <dbReference type="ChEBI" id="CHEBI:15378"/>
        <dbReference type="ChEBI" id="CHEBI:30013"/>
        <dbReference type="ChEBI" id="CHEBI:30616"/>
        <dbReference type="ChEBI" id="CHEBI:61977"/>
        <dbReference type="ChEBI" id="CHEBI:456216"/>
        <dbReference type="EC" id="2.7.11.1"/>
    </reaction>
</comment>
<evidence type="ECO:0000256" key="2">
    <source>
        <dbReference type="ARBA" id="ARBA00012513"/>
    </source>
</evidence>
<protein>
    <recommendedName>
        <fullName evidence="11">Serine/threonine-protein kinase cst-1</fullName>
        <ecNumber evidence="2">2.7.11.1</ecNumber>
    </recommendedName>
</protein>
<dbReference type="Gene3D" id="1.10.510.10">
    <property type="entry name" value="Transferase(Phosphotransferase) domain 1"/>
    <property type="match status" value="1"/>
</dbReference>
<dbReference type="Gene3D" id="4.10.170.10">
    <property type="entry name" value="p53-like tetramerisation domain"/>
    <property type="match status" value="1"/>
</dbReference>
<evidence type="ECO:0000313" key="19">
    <source>
        <dbReference type="WBParaSite" id="BXY_0318500.1"/>
    </source>
</evidence>
<dbReference type="SMR" id="A0A1I7RR38"/>
<dbReference type="SUPFAM" id="SSF56112">
    <property type="entry name" value="Protein kinase-like (PK-like)"/>
    <property type="match status" value="1"/>
</dbReference>
<dbReference type="CDD" id="cd06612">
    <property type="entry name" value="STKc_MST1_2"/>
    <property type="match status" value="1"/>
</dbReference>
<gene>
    <name evidence="15" type="ORF">BXYJ_LOCUS14899</name>
</gene>
<evidence type="ECO:0000313" key="15">
    <source>
        <dbReference type="EMBL" id="CAD5234808.1"/>
    </source>
</evidence>
<dbReference type="InterPro" id="IPR050629">
    <property type="entry name" value="STE20/SPS1-PAK"/>
</dbReference>
<dbReference type="GO" id="GO:0004674">
    <property type="term" value="F:protein serine/threonine kinase activity"/>
    <property type="evidence" value="ECO:0007669"/>
    <property type="project" value="UniProtKB-KW"/>
</dbReference>
<dbReference type="InterPro" id="IPR017441">
    <property type="entry name" value="Protein_kinase_ATP_BS"/>
</dbReference>
<dbReference type="AlphaFoldDB" id="A0A1I7RR38"/>
<dbReference type="FunFam" id="3.30.200.20:FF:000040">
    <property type="entry name" value="Dual specificity mitogen-activated protein kinase kinase"/>
    <property type="match status" value="1"/>
</dbReference>
<dbReference type="InterPro" id="IPR024205">
    <property type="entry name" value="Mst1_2_SARAH_domain"/>
</dbReference>
<dbReference type="PROSITE" id="PS50011">
    <property type="entry name" value="PROTEIN_KINASE_DOM"/>
    <property type="match status" value="1"/>
</dbReference>
<evidence type="ECO:0000256" key="5">
    <source>
        <dbReference type="ARBA" id="ARBA00022741"/>
    </source>
</evidence>
<dbReference type="InterPro" id="IPR036674">
    <property type="entry name" value="p53_tetramer_sf"/>
</dbReference>
<dbReference type="PANTHER" id="PTHR48012">
    <property type="entry name" value="STERILE20-LIKE KINASE, ISOFORM B-RELATED"/>
    <property type="match status" value="1"/>
</dbReference>
<dbReference type="eggNOG" id="KOG0574">
    <property type="taxonomic scope" value="Eukaryota"/>
</dbReference>
<dbReference type="InterPro" id="IPR011524">
    <property type="entry name" value="SARAH_dom"/>
</dbReference>
<evidence type="ECO:0000313" key="16">
    <source>
        <dbReference type="EMBL" id="CAG9130829.1"/>
    </source>
</evidence>
<dbReference type="Pfam" id="PF11629">
    <property type="entry name" value="Mst1_SARAH"/>
    <property type="match status" value="1"/>
</dbReference>
<dbReference type="GO" id="GO:0005524">
    <property type="term" value="F:ATP binding"/>
    <property type="evidence" value="ECO:0007669"/>
    <property type="project" value="UniProtKB-UniRule"/>
</dbReference>
<evidence type="ECO:0000256" key="4">
    <source>
        <dbReference type="ARBA" id="ARBA00022679"/>
    </source>
</evidence>
<evidence type="ECO:0000259" key="14">
    <source>
        <dbReference type="PROSITE" id="PS50951"/>
    </source>
</evidence>
<evidence type="ECO:0000256" key="10">
    <source>
        <dbReference type="ARBA" id="ARBA00059815"/>
    </source>
</evidence>
<dbReference type="GO" id="GO:0007165">
    <property type="term" value="P:signal transduction"/>
    <property type="evidence" value="ECO:0007669"/>
    <property type="project" value="InterPro"/>
</dbReference>
<sequence length="520" mass="58369">MGQLVSFNGDRVHEYPPIYEDPIAHMEYAQVVEEKLDVPVTQKISETSSDCCTHFKLSSADLNKSPEDVFDVVSKVGEGSYGSVHKAIHKDSGQVLAVKKVPVDTDLQEIIKEITIMQECNSPFVVKYFGSYFKNSDLWIVMEYCGAGSISDIMRLRRRTLTEDEVCAVLKDTIKGLSYLHSLKKIHRDIKAGNILLNMDGNAKLADFGVAGQLTDTMAKRNTVIGTPFWMAPELIQEIGYDTKADIWSLGITAIEMAEGRPPHAEIHPMRAIFMIPTKPPPMLKNPEEWSPLFNDFIAQCLVKNPEERTVAEKLLNHEFILNSKGPEAVKGMIADAQDVAAQCLLQDSKNALTEYSLQSDSSSTLIKSPDTIKSYQNTGLDFGDSTLIQHKTVDSRSDDFFTASQKYESLNNAFANELNVSDTKPSLPPYESAQNNLKPQHKSDQYHHTVTNLIRKSLNDPDPDYRYLAELSTDELLRQKQMLDKEMDAELEALQARYHAKRKAILDAITQKKNGTVKF</sequence>
<name>A0A1I7RR38_BURXY</name>
<dbReference type="GO" id="GO:0005737">
    <property type="term" value="C:cytoplasm"/>
    <property type="evidence" value="ECO:0007669"/>
    <property type="project" value="TreeGrafter"/>
</dbReference>
<evidence type="ECO:0000259" key="13">
    <source>
        <dbReference type="PROSITE" id="PS50011"/>
    </source>
</evidence>
<comment type="catalytic activity">
    <reaction evidence="9">
        <text>L-seryl-[protein] + ATP = O-phospho-L-seryl-[protein] + ADP + H(+)</text>
        <dbReference type="Rhea" id="RHEA:17989"/>
        <dbReference type="Rhea" id="RHEA-COMP:9863"/>
        <dbReference type="Rhea" id="RHEA-COMP:11604"/>
        <dbReference type="ChEBI" id="CHEBI:15378"/>
        <dbReference type="ChEBI" id="CHEBI:29999"/>
        <dbReference type="ChEBI" id="CHEBI:30616"/>
        <dbReference type="ChEBI" id="CHEBI:83421"/>
        <dbReference type="ChEBI" id="CHEBI:456216"/>
        <dbReference type="EC" id="2.7.11.1"/>
    </reaction>
</comment>
<keyword evidence="5 12" id="KW-0547">Nucleotide-binding</keyword>
<feature type="domain" description="Protein kinase" evidence="13">
    <location>
        <begin position="70"/>
        <end position="321"/>
    </location>
</feature>
<reference evidence="16" key="2">
    <citation type="submission" date="2020-08" db="EMBL/GenBank/DDBJ databases">
        <authorList>
            <person name="Kikuchi T."/>
        </authorList>
    </citation>
    <scope>NUCLEOTIDE SEQUENCE</scope>
    <source>
        <strain evidence="15">Ka4C1</strain>
    </source>
</reference>
<dbReference type="GO" id="GO:0051262">
    <property type="term" value="P:protein tetramerization"/>
    <property type="evidence" value="ECO:0007669"/>
    <property type="project" value="InterPro"/>
</dbReference>
<evidence type="ECO:0000256" key="12">
    <source>
        <dbReference type="PROSITE-ProRule" id="PRU10141"/>
    </source>
</evidence>
<evidence type="ECO:0000313" key="18">
    <source>
        <dbReference type="Proteomes" id="UP000659654"/>
    </source>
</evidence>
<feature type="binding site" evidence="12">
    <location>
        <position position="100"/>
    </location>
    <ligand>
        <name>ATP</name>
        <dbReference type="ChEBI" id="CHEBI:30616"/>
    </ligand>
</feature>
<dbReference type="FunFam" id="1.10.510.10:FF:000605">
    <property type="entry name" value="serine/threonine-protein kinase 3 isoform X2"/>
    <property type="match status" value="1"/>
</dbReference>
<comment type="function">
    <text evidence="10">Serine/threonine-protein kinase which extends lifespan and delays tissue aging, probably by activating daf-16.</text>
</comment>
<dbReference type="SMART" id="SM00220">
    <property type="entry name" value="S_TKc"/>
    <property type="match status" value="1"/>
</dbReference>
<dbReference type="OrthoDB" id="8693905at2759"/>
<feature type="domain" description="SARAH" evidence="14">
    <location>
        <begin position="466"/>
        <end position="513"/>
    </location>
</feature>
<evidence type="ECO:0000256" key="1">
    <source>
        <dbReference type="ARBA" id="ARBA00008874"/>
    </source>
</evidence>
<evidence type="ECO:0000256" key="7">
    <source>
        <dbReference type="ARBA" id="ARBA00022840"/>
    </source>
</evidence>
<keyword evidence="3" id="KW-0723">Serine/threonine-protein kinase</keyword>
<dbReference type="Proteomes" id="UP000582659">
    <property type="component" value="Unassembled WGS sequence"/>
</dbReference>
<comment type="similarity">
    <text evidence="1">Belongs to the protein kinase superfamily. STE Ser/Thr protein kinase family. STE20 subfamily.</text>
</comment>
<evidence type="ECO:0000256" key="9">
    <source>
        <dbReference type="ARBA" id="ARBA00048679"/>
    </source>
</evidence>
<dbReference type="PANTHER" id="PTHR48012:SF10">
    <property type="entry name" value="FI20177P1"/>
    <property type="match status" value="1"/>
</dbReference>
<dbReference type="Proteomes" id="UP000095284">
    <property type="component" value="Unplaced"/>
</dbReference>
<evidence type="ECO:0000256" key="8">
    <source>
        <dbReference type="ARBA" id="ARBA00047899"/>
    </source>
</evidence>
<keyword evidence="7 12" id="KW-0067">ATP-binding</keyword>
<organism evidence="17 19">
    <name type="scientific">Bursaphelenchus xylophilus</name>
    <name type="common">Pinewood nematode worm</name>
    <name type="synonym">Aphelenchoides xylophilus</name>
    <dbReference type="NCBI Taxonomy" id="6326"/>
    <lineage>
        <taxon>Eukaryota</taxon>
        <taxon>Metazoa</taxon>
        <taxon>Ecdysozoa</taxon>
        <taxon>Nematoda</taxon>
        <taxon>Chromadorea</taxon>
        <taxon>Rhabditida</taxon>
        <taxon>Tylenchina</taxon>
        <taxon>Tylenchomorpha</taxon>
        <taxon>Aphelenchoidea</taxon>
        <taxon>Aphelenchoididae</taxon>
        <taxon>Bursaphelenchus</taxon>
    </lineage>
</organism>
<dbReference type="PROSITE" id="PS50951">
    <property type="entry name" value="SARAH"/>
    <property type="match status" value="1"/>
</dbReference>
<evidence type="ECO:0000256" key="3">
    <source>
        <dbReference type="ARBA" id="ARBA00022527"/>
    </source>
</evidence>
<dbReference type="PROSITE" id="PS00107">
    <property type="entry name" value="PROTEIN_KINASE_ATP"/>
    <property type="match status" value="1"/>
</dbReference>
<dbReference type="Proteomes" id="UP000659654">
    <property type="component" value="Unassembled WGS sequence"/>
</dbReference>
<keyword evidence="4" id="KW-0808">Transferase</keyword>
<keyword evidence="6" id="KW-0418">Kinase</keyword>
<keyword evidence="18" id="KW-1185">Reference proteome</keyword>
<dbReference type="EC" id="2.7.11.1" evidence="2"/>